<name>A0A173WJE2_9FIRM</name>
<gene>
    <name evidence="4" type="primary">bga_1</name>
    <name evidence="4" type="ORF">ERS852407_00041</name>
</gene>
<reference evidence="4 5" key="1">
    <citation type="submission" date="2015-09" db="EMBL/GenBank/DDBJ databases">
        <authorList>
            <consortium name="Pathogen Informatics"/>
        </authorList>
    </citation>
    <scope>NUCLEOTIDE SEQUENCE [LARGE SCALE GENOMIC DNA]</scope>
    <source>
        <strain evidence="4 5">2789STDY5608850</strain>
    </source>
</reference>
<evidence type="ECO:0000313" key="5">
    <source>
        <dbReference type="Proteomes" id="UP000095651"/>
    </source>
</evidence>
<dbReference type="Pfam" id="PF01301">
    <property type="entry name" value="Glyco_hydro_35"/>
    <property type="match status" value="1"/>
</dbReference>
<dbReference type="EMBL" id="CYZE01000001">
    <property type="protein sequence ID" value="CUN39170.1"/>
    <property type="molecule type" value="Genomic_DNA"/>
</dbReference>
<dbReference type="InterPro" id="IPR001944">
    <property type="entry name" value="Glycoside_Hdrlase_35"/>
</dbReference>
<sequence length="852" mass="96633">MKLSNILLASSLFYFRIPREKWEKRMKLLKTAGYNTIDVYFPWNYHETAPGIWDFSENRDVYAFLELAKIHGLFVIARPGPYICSEWDGGGLPAWLAADGVSVRQDDEEFLKRIGTWYDHILPVLEPFQISRGGTVLCMQIENELDFFDCKSPVSYMEKLMSMAASHGIDIPLFYCCGQNDLLRAGGLTPGLYTAFNVYSDSNSPGTEERALHLYSTVSDRNMPFLITETNREHSYLKRLLACGAKLLGPYNQTAGNTMEWYNGITNWGTRENPIALMAADYDFDSMIGSAGEVNDQFYESRLLSGLLNSFPTEFAEAVPMKAEGMVIQSSQPVNAVIPLLHTTRGDFLELSNLGRKDTIRLQYRDFELTLVMAPLETRILPVNVVLSDKKRITLLYSSYEIGFVEEKEDRTTTAMYGYGDFIAVLDMNGEIKTVNGGYQDESFNLIVGSPKEIAVMPIPGLPDMKGKLEEQAEERVISHLSIADAVLPAIKFEKTPVQPMEKIPQYRGIGCYRFSVEKGGEFLFQEAADIITICRDGEQTDVIYGRGDSIFRQLQPGIYQIYTEIWGHSNFDDIRCKSLRMNSLKGIGKIVRINGREDISDNWLFDLDEQPVGEWYFFRHSNYNAIMGIDSYSRAVSPVRGVYSKWITVPDNADSLYLHFSRADCIIHVYVNGHLEADVLKDDPVVDISRYAKNDRIEVCLRTERKFSTDRVGNVTLIAGNAQTDCEYGMLPVETFKMPLQAVQTTYPIKLRKGKNYVMTLPLERKDGKEMKLFFQGKDIKLTIINNHRVISRLVLPNGSFPDVRGGSRDTAYISEEWLGAEEPVIWCQTIGNEPELEAVKVCYYSSVCDE</sequence>
<evidence type="ECO:0000256" key="1">
    <source>
        <dbReference type="ARBA" id="ARBA00009809"/>
    </source>
</evidence>
<feature type="domain" description="Glycoside hydrolase 35 catalytic" evidence="3">
    <location>
        <begin position="6"/>
        <end position="304"/>
    </location>
</feature>
<organism evidence="4 5">
    <name type="scientific">Hungatella hathewayi</name>
    <dbReference type="NCBI Taxonomy" id="154046"/>
    <lineage>
        <taxon>Bacteria</taxon>
        <taxon>Bacillati</taxon>
        <taxon>Bacillota</taxon>
        <taxon>Clostridia</taxon>
        <taxon>Lachnospirales</taxon>
        <taxon>Lachnospiraceae</taxon>
        <taxon>Hungatella</taxon>
    </lineage>
</organism>
<protein>
    <submittedName>
        <fullName evidence="4">Beta galactosidase</fullName>
        <ecNumber evidence="4">3.2.1.23</ecNumber>
    </submittedName>
</protein>
<dbReference type="Gene3D" id="3.20.20.80">
    <property type="entry name" value="Glycosidases"/>
    <property type="match status" value="1"/>
</dbReference>
<dbReference type="RefSeq" id="WP_055652528.1">
    <property type="nucleotide sequence ID" value="NZ_CABIXC010000001.1"/>
</dbReference>
<keyword evidence="4" id="KW-0378">Hydrolase</keyword>
<dbReference type="AlphaFoldDB" id="A0A173WJE2"/>
<dbReference type="PANTHER" id="PTHR23421">
    <property type="entry name" value="BETA-GALACTOSIDASE RELATED"/>
    <property type="match status" value="1"/>
</dbReference>
<evidence type="ECO:0000259" key="3">
    <source>
        <dbReference type="Pfam" id="PF01301"/>
    </source>
</evidence>
<dbReference type="PRINTS" id="PR00742">
    <property type="entry name" value="GLHYDRLASE35"/>
</dbReference>
<dbReference type="Gene3D" id="2.60.120.260">
    <property type="entry name" value="Galactose-binding domain-like"/>
    <property type="match status" value="1"/>
</dbReference>
<dbReference type="SUPFAM" id="SSF51445">
    <property type="entry name" value="(Trans)glycosidases"/>
    <property type="match status" value="1"/>
</dbReference>
<dbReference type="InterPro" id="IPR008979">
    <property type="entry name" value="Galactose-bd-like_sf"/>
</dbReference>
<dbReference type="EC" id="3.2.1.23" evidence="4"/>
<comment type="similarity">
    <text evidence="1 2">Belongs to the glycosyl hydrolase 35 family.</text>
</comment>
<dbReference type="Proteomes" id="UP000095651">
    <property type="component" value="Unassembled WGS sequence"/>
</dbReference>
<keyword evidence="4" id="KW-0326">Glycosidase</keyword>
<evidence type="ECO:0000313" key="4">
    <source>
        <dbReference type="EMBL" id="CUN39170.1"/>
    </source>
</evidence>
<dbReference type="GO" id="GO:0005975">
    <property type="term" value="P:carbohydrate metabolic process"/>
    <property type="evidence" value="ECO:0007669"/>
    <property type="project" value="InterPro"/>
</dbReference>
<dbReference type="InterPro" id="IPR031330">
    <property type="entry name" value="Gly_Hdrlase_35_cat"/>
</dbReference>
<evidence type="ECO:0000256" key="2">
    <source>
        <dbReference type="RuleBase" id="RU003679"/>
    </source>
</evidence>
<dbReference type="SUPFAM" id="SSF49785">
    <property type="entry name" value="Galactose-binding domain-like"/>
    <property type="match status" value="1"/>
</dbReference>
<dbReference type="GO" id="GO:0004565">
    <property type="term" value="F:beta-galactosidase activity"/>
    <property type="evidence" value="ECO:0007669"/>
    <property type="project" value="UniProtKB-EC"/>
</dbReference>
<proteinExistence type="inferred from homology"/>
<dbReference type="InterPro" id="IPR017853">
    <property type="entry name" value="GH"/>
</dbReference>
<accession>A0A173WJE2</accession>